<dbReference type="EMBL" id="CP134050">
    <property type="protein sequence ID" value="WNC13098.1"/>
    <property type="molecule type" value="Genomic_DNA"/>
</dbReference>
<dbReference type="InterPro" id="IPR029787">
    <property type="entry name" value="Nucleotide_cyclase"/>
</dbReference>
<dbReference type="SUPFAM" id="SSF55073">
    <property type="entry name" value="Nucleotide cyclase"/>
    <property type="match status" value="1"/>
</dbReference>
<sequence>MKKSTYREILRNDARYRYNYNPLRVILNESLMIVKGYVSEQEKREIQEILDQELTEDFKLGGHADYDHLLDQVNDYPDFETQRQEDVKLCSLFIDLRNFTKRALFIDDPGVETLEEIASLKQQAISTWIKLARFYQGHIHSITGDGIMVLLGGEQDYDKDEWTVGARAFLLALRILESADHLNEQLKQTLKDKGKEAHIQADNLLDIKVGIEYSPKTLMNPQGVIVNVNNQKKPIGEVKATSFEIDFSAKLLGYYNKAKGELDGSPKYGRVLLFGDKYKELMDFKEDVKVNKIATYEKTMYNVKKCYNAHYIDCKDYKDKVINVEDVASICNVYDASEAAKMASISIMRGEEKVQHG</sequence>
<accession>A0ABY9SZF0</accession>
<dbReference type="Gene3D" id="3.30.70.1230">
    <property type="entry name" value="Nucleotide cyclase"/>
    <property type="match status" value="1"/>
</dbReference>
<evidence type="ECO:0000313" key="1">
    <source>
        <dbReference type="EMBL" id="WNC13098.1"/>
    </source>
</evidence>
<proteinExistence type="predicted"/>
<reference evidence="1 2" key="1">
    <citation type="submission" date="2023-09" db="EMBL/GenBank/DDBJ databases">
        <title>Complete Genome and Methylome dissection of Bacillus brevis NEB573 original source of BbsI restriction endonuclease.</title>
        <authorList>
            <person name="Fomenkov A."/>
            <person name="Roberts R.D."/>
        </authorList>
    </citation>
    <scope>NUCLEOTIDE SEQUENCE [LARGE SCALE GENOMIC DNA]</scope>
    <source>
        <strain evidence="1 2">NEB573</strain>
    </source>
</reference>
<gene>
    <name evidence="1" type="ORF">RGB73_20570</name>
</gene>
<dbReference type="Proteomes" id="UP001256827">
    <property type="component" value="Chromosome"/>
</dbReference>
<dbReference type="RefSeq" id="WP_310764587.1">
    <property type="nucleotide sequence ID" value="NZ_CP134050.1"/>
</dbReference>
<evidence type="ECO:0000313" key="2">
    <source>
        <dbReference type="Proteomes" id="UP001256827"/>
    </source>
</evidence>
<name>A0ABY9SZF0_BREBE</name>
<evidence type="ECO:0008006" key="3">
    <source>
        <dbReference type="Google" id="ProtNLM"/>
    </source>
</evidence>
<protein>
    <recommendedName>
        <fullName evidence="3">Guanylate cyclase domain-containing protein</fullName>
    </recommendedName>
</protein>
<organism evidence="1 2">
    <name type="scientific">Brevibacillus brevis</name>
    <name type="common">Bacillus brevis</name>
    <dbReference type="NCBI Taxonomy" id="1393"/>
    <lineage>
        <taxon>Bacteria</taxon>
        <taxon>Bacillati</taxon>
        <taxon>Bacillota</taxon>
        <taxon>Bacilli</taxon>
        <taxon>Bacillales</taxon>
        <taxon>Paenibacillaceae</taxon>
        <taxon>Brevibacillus</taxon>
    </lineage>
</organism>
<keyword evidence="2" id="KW-1185">Reference proteome</keyword>